<evidence type="ECO:0000256" key="2">
    <source>
        <dbReference type="SAM" id="MobiDB-lite"/>
    </source>
</evidence>
<dbReference type="Gene3D" id="1.10.510.10">
    <property type="entry name" value="Transferase(Phosphotransferase) domain 1"/>
    <property type="match status" value="1"/>
</dbReference>
<dbReference type="GO" id="GO:0008270">
    <property type="term" value="F:zinc ion binding"/>
    <property type="evidence" value="ECO:0007669"/>
    <property type="project" value="UniProtKB-KW"/>
</dbReference>
<evidence type="ECO:0008006" key="8">
    <source>
        <dbReference type="Google" id="ProtNLM"/>
    </source>
</evidence>
<dbReference type="CDD" id="cd14011">
    <property type="entry name" value="PK_SCY1_like"/>
    <property type="match status" value="1"/>
</dbReference>
<feature type="domain" description="SWIM-type" evidence="5">
    <location>
        <begin position="213"/>
        <end position="246"/>
    </location>
</feature>
<feature type="compositionally biased region" description="Basic residues" evidence="2">
    <location>
        <begin position="23"/>
        <end position="37"/>
    </location>
</feature>
<dbReference type="GO" id="GO:0004672">
    <property type="term" value="F:protein kinase activity"/>
    <property type="evidence" value="ECO:0007669"/>
    <property type="project" value="InterPro"/>
</dbReference>
<dbReference type="InterPro" id="IPR000719">
    <property type="entry name" value="Prot_kinase_dom"/>
</dbReference>
<keyword evidence="1" id="KW-0863">Zinc-finger</keyword>
<dbReference type="InterPro" id="IPR001841">
    <property type="entry name" value="Znf_RING"/>
</dbReference>
<dbReference type="InterPro" id="IPR011989">
    <property type="entry name" value="ARM-like"/>
</dbReference>
<dbReference type="PROSITE" id="PS50089">
    <property type="entry name" value="ZF_RING_2"/>
    <property type="match status" value="1"/>
</dbReference>
<feature type="compositionally biased region" description="Low complexity" evidence="2">
    <location>
        <begin position="115"/>
        <end position="124"/>
    </location>
</feature>
<dbReference type="GO" id="GO:0005524">
    <property type="term" value="F:ATP binding"/>
    <property type="evidence" value="ECO:0007669"/>
    <property type="project" value="InterPro"/>
</dbReference>
<name>A0A0F7S1P1_9BASI</name>
<proteinExistence type="predicted"/>
<sequence>MASLQDEGFEIVGVTSSGIQRPVRARSTRAATRKSTRTTKLPSIPQAASPSQQPVVEAMGLNTGHTSKRYVTNPIKRRRSTSDASRSSRGPSASYDEERDELEEGPSRKYKKPSPKASKSLSAKGNDKSDGQGKGKGKGADKEAKPKKVTKASLERAKLEELRNDKHFAKLGDAAIKRIAKVYLERMYLIHRFRNGEQFCEKFHVSGSKGNVYKVIVDRNVSCSCMDFSLRRQVCKHLLFVYLKVLRLEGHLPVYSRVRLSQDEVEQVFQGALANPVAQALAKPELRKAWETAVGYQADDDEAASGSNQEEQPTGKQLFPAEGDVCGVCYEDLEPGSVEGLVFCLESCGRPIHTDCLEKWFDTRGFNRTCIWCRARWHNPNGAKDTVERKTNGYGIGLSARGAVVDASGRQLNLAAAAGLDEPDVSEPAAEADAAQDETNGWERCGPLKMASFLSQASSYFGRTNIAVNYTIDESQSPAHCGLWKIYKATRNASSSSSTAASSGPSSSASASKSVVSIWMHTFSTRGQVRQRITEQLRKEASSLTRLRHPCILEVVEPLEESRNDVSFATEQVFASLSEALVSDHRQDVQLDEVEIQKGLLQVARGLEFLHTAKMVHQNLSPESILINAKGDWKLAGFSFLTPLELPGGGGKTPWTFPDYDPSLPPAMSRNFDYMAPENALDEKLGPENDMYSLGCVVYAVHNKGSPPFRNRNSLPNLRSNVDQLSTIIGSQSWSRMGKDVLDLLSNLLTRYPGARLSAASFQQAGYFNSILVSTLKFMERDSFAGRTKEERVQYLKGLLKILPQFSDRLLRRKVLPAVLELMTDRSLLPFILPNVFHISKNLSSLEFTNSVLPKLKPLFSVQDPPQNMLLLLDQIETLFVPKVAPTTFREEVTPLLYAALEAENVMVQEKALRTVPRLAEILEYAHVKEVLFPKLASLFAKTKVLSVKVNCLICFHAMVSILDKHTLTEKLVPILARIKTKEPSVMVATLAVHESMAGKVDRETLATAIIPQ</sequence>
<dbReference type="Pfam" id="PF00069">
    <property type="entry name" value="Pkinase"/>
    <property type="match status" value="1"/>
</dbReference>
<evidence type="ECO:0000256" key="1">
    <source>
        <dbReference type="PROSITE-ProRule" id="PRU00175"/>
    </source>
</evidence>
<dbReference type="InterPro" id="IPR011009">
    <property type="entry name" value="Kinase-like_dom_sf"/>
</dbReference>
<dbReference type="EMBL" id="CCFA01003133">
    <property type="protein sequence ID" value="CDS00842.1"/>
    <property type="molecule type" value="Genomic_DNA"/>
</dbReference>
<dbReference type="SUPFAM" id="SSF56112">
    <property type="entry name" value="Protein kinase-like (PK-like)"/>
    <property type="match status" value="1"/>
</dbReference>
<dbReference type="PROSITE" id="PS50966">
    <property type="entry name" value="ZF_SWIM"/>
    <property type="match status" value="1"/>
</dbReference>
<dbReference type="InterPro" id="IPR051177">
    <property type="entry name" value="CIK-Related_Protein"/>
</dbReference>
<dbReference type="PANTHER" id="PTHR12984:SF6">
    <property type="entry name" value="SCY1-LIKE PROTEIN 2"/>
    <property type="match status" value="1"/>
</dbReference>
<dbReference type="PROSITE" id="PS50011">
    <property type="entry name" value="PROTEIN_KINASE_DOM"/>
    <property type="match status" value="1"/>
</dbReference>
<feature type="compositionally biased region" description="Basic and acidic residues" evidence="2">
    <location>
        <begin position="125"/>
        <end position="146"/>
    </location>
</feature>
<dbReference type="SUPFAM" id="SSF48371">
    <property type="entry name" value="ARM repeat"/>
    <property type="match status" value="1"/>
</dbReference>
<dbReference type="AlphaFoldDB" id="A0A0F7S1P1"/>
<dbReference type="STRING" id="49012.A0A0F7S1P1"/>
<dbReference type="InterPro" id="IPR016024">
    <property type="entry name" value="ARM-type_fold"/>
</dbReference>
<dbReference type="InterPro" id="IPR007527">
    <property type="entry name" value="Znf_SWIM"/>
</dbReference>
<feature type="region of interest" description="Disordered" evidence="2">
    <location>
        <begin position="1"/>
        <end position="152"/>
    </location>
</feature>
<dbReference type="Gene3D" id="3.30.200.20">
    <property type="entry name" value="Phosphorylase Kinase, domain 1"/>
    <property type="match status" value="1"/>
</dbReference>
<evidence type="ECO:0000259" key="5">
    <source>
        <dbReference type="PROSITE" id="PS50966"/>
    </source>
</evidence>
<evidence type="ECO:0000313" key="7">
    <source>
        <dbReference type="Proteomes" id="UP000242770"/>
    </source>
</evidence>
<protein>
    <recommendedName>
        <fullName evidence="8">Protein kinase</fullName>
    </recommendedName>
</protein>
<evidence type="ECO:0000259" key="4">
    <source>
        <dbReference type="PROSITE" id="PS50089"/>
    </source>
</evidence>
<dbReference type="InterPro" id="IPR013083">
    <property type="entry name" value="Znf_RING/FYVE/PHD"/>
</dbReference>
<dbReference type="Proteomes" id="UP000242770">
    <property type="component" value="Unassembled WGS sequence"/>
</dbReference>
<keyword evidence="1" id="KW-0479">Metal-binding</keyword>
<dbReference type="Gene3D" id="3.30.40.10">
    <property type="entry name" value="Zinc/RING finger domain, C3HC4 (zinc finger)"/>
    <property type="match status" value="1"/>
</dbReference>
<dbReference type="Gene3D" id="1.25.10.10">
    <property type="entry name" value="Leucine-rich Repeat Variant"/>
    <property type="match status" value="1"/>
</dbReference>
<gene>
    <name evidence="6" type="primary">SSCI52570.1</name>
</gene>
<keyword evidence="7" id="KW-1185">Reference proteome</keyword>
<feature type="compositionally biased region" description="Low complexity" evidence="2">
    <location>
        <begin position="82"/>
        <end position="94"/>
    </location>
</feature>
<feature type="compositionally biased region" description="Acidic residues" evidence="2">
    <location>
        <begin position="95"/>
        <end position="104"/>
    </location>
</feature>
<reference evidence="7" key="1">
    <citation type="submission" date="2014-06" db="EMBL/GenBank/DDBJ databases">
        <authorList>
            <person name="Berkman P.J."/>
        </authorList>
    </citation>
    <scope>NUCLEOTIDE SEQUENCE [LARGE SCALE GENOMIC DNA]</scope>
</reference>
<dbReference type="SMART" id="SM00220">
    <property type="entry name" value="S_TKc"/>
    <property type="match status" value="1"/>
</dbReference>
<feature type="non-terminal residue" evidence="6">
    <location>
        <position position="1013"/>
    </location>
</feature>
<dbReference type="PANTHER" id="PTHR12984">
    <property type="entry name" value="SCY1-RELATED S/T PROTEIN KINASE-LIKE"/>
    <property type="match status" value="1"/>
</dbReference>
<evidence type="ECO:0000313" key="6">
    <source>
        <dbReference type="EMBL" id="CDS00842.1"/>
    </source>
</evidence>
<accession>A0A0F7S1P1</accession>
<feature type="domain" description="Protein kinase" evidence="3">
    <location>
        <begin position="472"/>
        <end position="768"/>
    </location>
</feature>
<feature type="domain" description="RING-type" evidence="4">
    <location>
        <begin position="326"/>
        <end position="374"/>
    </location>
</feature>
<keyword evidence="1" id="KW-0862">Zinc</keyword>
<dbReference type="SUPFAM" id="SSF57850">
    <property type="entry name" value="RING/U-box"/>
    <property type="match status" value="1"/>
</dbReference>
<evidence type="ECO:0000259" key="3">
    <source>
        <dbReference type="PROSITE" id="PS50011"/>
    </source>
</evidence>
<organism evidence="6 7">
    <name type="scientific">Sporisorium scitamineum</name>
    <dbReference type="NCBI Taxonomy" id="49012"/>
    <lineage>
        <taxon>Eukaryota</taxon>
        <taxon>Fungi</taxon>
        <taxon>Dikarya</taxon>
        <taxon>Basidiomycota</taxon>
        <taxon>Ustilaginomycotina</taxon>
        <taxon>Ustilaginomycetes</taxon>
        <taxon>Ustilaginales</taxon>
        <taxon>Ustilaginaceae</taxon>
        <taxon>Sporisorium</taxon>
    </lineage>
</organism>